<evidence type="ECO:0000313" key="3">
    <source>
        <dbReference type="EMBL" id="GFT95637.1"/>
    </source>
</evidence>
<dbReference type="AlphaFoldDB" id="A0A8X6MTC2"/>
<sequence>MKEKLQVLWRANSKAWVTRQFFIEWMNIVFGASVKKCLIDNGLPLKCVLLLDNAPAHPPDLEDDLLDQFKFIKIVYLPLNTTSTLQPMNQQLIDIAWQGVTKRTLNSAWRKLWPDVVLKREGFEGFEPIEEEIVSIGLSMGLEVDEADVADLIEEYAEELTTEELKELQKISHSGVMMELSSEEEVEPEEKLTSQEISDILGKWQEVSDFVEKRHPEKLSTGRASALFDDRCLIFFRNILKRRQKQTSFDRYLVKVSRSESQESEAKKARR</sequence>
<dbReference type="EMBL" id="BMAW01075224">
    <property type="protein sequence ID" value="GFT95637.1"/>
    <property type="molecule type" value="Genomic_DNA"/>
</dbReference>
<evidence type="ECO:0000313" key="4">
    <source>
        <dbReference type="Proteomes" id="UP000887013"/>
    </source>
</evidence>
<dbReference type="EMBL" id="BMAW01002130">
    <property type="protein sequence ID" value="GFS77113.1"/>
    <property type="molecule type" value="Genomic_DNA"/>
</dbReference>
<dbReference type="InterPro" id="IPR004875">
    <property type="entry name" value="DDE_SF_endonuclease_dom"/>
</dbReference>
<dbReference type="OrthoDB" id="6483977at2759"/>
<evidence type="ECO:0000259" key="1">
    <source>
        <dbReference type="Pfam" id="PF03184"/>
    </source>
</evidence>
<dbReference type="Proteomes" id="UP000887013">
    <property type="component" value="Unassembled WGS sequence"/>
</dbReference>
<name>A0A8X6MTC2_NEPPI</name>
<evidence type="ECO:0000313" key="2">
    <source>
        <dbReference type="EMBL" id="GFS77113.1"/>
    </source>
</evidence>
<protein>
    <submittedName>
        <fullName evidence="2">Tigger transposable element-derived protein 1</fullName>
    </submittedName>
</protein>
<comment type="caution">
    <text evidence="2">The sequence shown here is derived from an EMBL/GenBank/DDBJ whole genome shotgun (WGS) entry which is preliminary data.</text>
</comment>
<keyword evidence="4" id="KW-1185">Reference proteome</keyword>
<proteinExistence type="predicted"/>
<gene>
    <name evidence="2" type="primary">TIGD1</name>
    <name evidence="2" type="ORF">NPIL_369401</name>
    <name evidence="3" type="ORF">NPIL_517161</name>
</gene>
<dbReference type="Pfam" id="PF03184">
    <property type="entry name" value="DDE_1"/>
    <property type="match status" value="1"/>
</dbReference>
<feature type="domain" description="DDE-1" evidence="1">
    <location>
        <begin position="2"/>
        <end position="93"/>
    </location>
</feature>
<accession>A0A8X6MTC2</accession>
<reference evidence="2" key="1">
    <citation type="submission" date="2020-08" db="EMBL/GenBank/DDBJ databases">
        <title>Multicomponent nature underlies the extraordinary mechanical properties of spider dragline silk.</title>
        <authorList>
            <person name="Kono N."/>
            <person name="Nakamura H."/>
            <person name="Mori M."/>
            <person name="Yoshida Y."/>
            <person name="Ohtoshi R."/>
            <person name="Malay A.D."/>
            <person name="Moran D.A.P."/>
            <person name="Tomita M."/>
            <person name="Numata K."/>
            <person name="Arakawa K."/>
        </authorList>
    </citation>
    <scope>NUCLEOTIDE SEQUENCE</scope>
</reference>
<organism evidence="2 4">
    <name type="scientific">Nephila pilipes</name>
    <name type="common">Giant wood spider</name>
    <name type="synonym">Nephila maculata</name>
    <dbReference type="NCBI Taxonomy" id="299642"/>
    <lineage>
        <taxon>Eukaryota</taxon>
        <taxon>Metazoa</taxon>
        <taxon>Ecdysozoa</taxon>
        <taxon>Arthropoda</taxon>
        <taxon>Chelicerata</taxon>
        <taxon>Arachnida</taxon>
        <taxon>Araneae</taxon>
        <taxon>Araneomorphae</taxon>
        <taxon>Entelegynae</taxon>
        <taxon>Araneoidea</taxon>
        <taxon>Nephilidae</taxon>
        <taxon>Nephila</taxon>
    </lineage>
</organism>
<dbReference type="GO" id="GO:0003676">
    <property type="term" value="F:nucleic acid binding"/>
    <property type="evidence" value="ECO:0007669"/>
    <property type="project" value="InterPro"/>
</dbReference>